<feature type="domain" description="Ricin B lectin" evidence="1">
    <location>
        <begin position="50"/>
        <end position="113"/>
    </location>
</feature>
<dbReference type="SUPFAM" id="SSF50370">
    <property type="entry name" value="Ricin B-like lectins"/>
    <property type="match status" value="1"/>
</dbReference>
<dbReference type="InterPro" id="IPR035992">
    <property type="entry name" value="Ricin_B-like_lectins"/>
</dbReference>
<dbReference type="EMBL" id="BARU01045203">
    <property type="protein sequence ID" value="GAH85627.1"/>
    <property type="molecule type" value="Genomic_DNA"/>
</dbReference>
<accession>X1IV89</accession>
<dbReference type="CDD" id="cd00161">
    <property type="entry name" value="beta-trefoil_Ricin-like"/>
    <property type="match status" value="1"/>
</dbReference>
<dbReference type="PROSITE" id="PS50231">
    <property type="entry name" value="RICIN_B_LECTIN"/>
    <property type="match status" value="1"/>
</dbReference>
<dbReference type="Pfam" id="PF14200">
    <property type="entry name" value="RicinB_lectin_2"/>
    <property type="match status" value="1"/>
</dbReference>
<sequence length="118" mass="12969">LKFKHSGKCLDKDPVIAHFIQYDCHNGRNQKFSVIFDDAGNGIFQLKSEEGKVVTVENANINNGAKLIPTNLTGNNEQLFKLEPDSNGLYTLRSILSNRCIEIGGASKNNLAAANMVF</sequence>
<reference evidence="2" key="1">
    <citation type="journal article" date="2014" name="Front. Microbiol.">
        <title>High frequency of phylogenetically diverse reductive dehalogenase-homologous genes in deep subseafloor sedimentary metagenomes.</title>
        <authorList>
            <person name="Kawai M."/>
            <person name="Futagami T."/>
            <person name="Toyoda A."/>
            <person name="Takaki Y."/>
            <person name="Nishi S."/>
            <person name="Hori S."/>
            <person name="Arai W."/>
            <person name="Tsubouchi T."/>
            <person name="Morono Y."/>
            <person name="Uchiyama I."/>
            <person name="Ito T."/>
            <person name="Fujiyama A."/>
            <person name="Inagaki F."/>
            <person name="Takami H."/>
        </authorList>
    </citation>
    <scope>NUCLEOTIDE SEQUENCE</scope>
    <source>
        <strain evidence="2">Expedition CK06-06</strain>
    </source>
</reference>
<dbReference type="AlphaFoldDB" id="X1IV89"/>
<dbReference type="Gene3D" id="2.80.10.50">
    <property type="match status" value="1"/>
</dbReference>
<dbReference type="InterPro" id="IPR000772">
    <property type="entry name" value="Ricin_B_lectin"/>
</dbReference>
<name>X1IV89_9ZZZZ</name>
<protein>
    <recommendedName>
        <fullName evidence="1">Ricin B lectin domain-containing protein</fullName>
    </recommendedName>
</protein>
<organism evidence="2">
    <name type="scientific">marine sediment metagenome</name>
    <dbReference type="NCBI Taxonomy" id="412755"/>
    <lineage>
        <taxon>unclassified sequences</taxon>
        <taxon>metagenomes</taxon>
        <taxon>ecological metagenomes</taxon>
    </lineage>
</organism>
<comment type="caution">
    <text evidence="2">The sequence shown here is derived from an EMBL/GenBank/DDBJ whole genome shotgun (WGS) entry which is preliminary data.</text>
</comment>
<evidence type="ECO:0000313" key="2">
    <source>
        <dbReference type="EMBL" id="GAH85627.1"/>
    </source>
</evidence>
<gene>
    <name evidence="2" type="ORF">S03H2_68685</name>
</gene>
<feature type="non-terminal residue" evidence="2">
    <location>
        <position position="1"/>
    </location>
</feature>
<evidence type="ECO:0000259" key="1">
    <source>
        <dbReference type="Pfam" id="PF14200"/>
    </source>
</evidence>
<proteinExistence type="predicted"/>